<evidence type="ECO:0000313" key="3">
    <source>
        <dbReference type="Proteomes" id="UP000229307"/>
    </source>
</evidence>
<name>A0A2M7SAW0_9BACT</name>
<feature type="transmembrane region" description="Helical" evidence="1">
    <location>
        <begin position="81"/>
        <end position="101"/>
    </location>
</feature>
<protein>
    <submittedName>
        <fullName evidence="2">Uncharacterized protein</fullName>
    </submittedName>
</protein>
<comment type="caution">
    <text evidence="2">The sequence shown here is derived from an EMBL/GenBank/DDBJ whole genome shotgun (WGS) entry which is preliminary data.</text>
</comment>
<keyword evidence="1" id="KW-0472">Membrane</keyword>
<reference evidence="3" key="1">
    <citation type="submission" date="2017-09" db="EMBL/GenBank/DDBJ databases">
        <title>Depth-based differentiation of microbial function through sediment-hosted aquifers and enrichment of novel symbionts in the deep terrestrial subsurface.</title>
        <authorList>
            <person name="Probst A.J."/>
            <person name="Ladd B."/>
            <person name="Jarett J.K."/>
            <person name="Geller-Mcgrath D.E."/>
            <person name="Sieber C.M.K."/>
            <person name="Emerson J.B."/>
            <person name="Anantharaman K."/>
            <person name="Thomas B.C."/>
            <person name="Malmstrom R."/>
            <person name="Stieglmeier M."/>
            <person name="Klingl A."/>
            <person name="Woyke T."/>
            <person name="Ryan C.M."/>
            <person name="Banfield J.F."/>
        </authorList>
    </citation>
    <scope>NUCLEOTIDE SEQUENCE [LARGE SCALE GENOMIC DNA]</scope>
</reference>
<proteinExistence type="predicted"/>
<feature type="transmembrane region" description="Helical" evidence="1">
    <location>
        <begin position="121"/>
        <end position="143"/>
    </location>
</feature>
<evidence type="ECO:0000256" key="1">
    <source>
        <dbReference type="SAM" id="Phobius"/>
    </source>
</evidence>
<accession>A0A2M7SAW0</accession>
<evidence type="ECO:0000313" key="2">
    <source>
        <dbReference type="EMBL" id="PIZ16662.1"/>
    </source>
</evidence>
<organism evidence="2 3">
    <name type="scientific">Candidatus Desantisbacteria bacterium CG_4_10_14_0_8_um_filter_48_22</name>
    <dbReference type="NCBI Taxonomy" id="1974543"/>
    <lineage>
        <taxon>Bacteria</taxon>
        <taxon>Candidatus Desantisiibacteriota</taxon>
    </lineage>
</organism>
<sequence length="147" mass="16894">MPRKLIILTVFGAAMGWWEGVVVVYIRKILQLSIPDLTRMVMGQVPRDLLSIEMTREAATIIMLVAVALMLEKNWWRRLAVFLWVFAVWDLVYYAALKVLIGWPPSFATIDCLFLIPAPWIAPVWVPVLTMAGFLVFSGWLFLKIKE</sequence>
<feature type="transmembrane region" description="Helical" evidence="1">
    <location>
        <begin position="5"/>
        <end position="26"/>
    </location>
</feature>
<dbReference type="Proteomes" id="UP000229307">
    <property type="component" value="Unassembled WGS sequence"/>
</dbReference>
<keyword evidence="1" id="KW-0812">Transmembrane</keyword>
<keyword evidence="1" id="KW-1133">Transmembrane helix</keyword>
<dbReference type="AlphaFoldDB" id="A0A2M7SAW0"/>
<dbReference type="EMBL" id="PFMR01000171">
    <property type="protein sequence ID" value="PIZ16662.1"/>
    <property type="molecule type" value="Genomic_DNA"/>
</dbReference>
<gene>
    <name evidence="2" type="ORF">COY52_06360</name>
</gene>